<dbReference type="RefSeq" id="WP_176953993.1">
    <property type="nucleotide sequence ID" value="NZ_FNFF01000025.1"/>
</dbReference>
<organism evidence="2 3">
    <name type="scientific">Streptomyces indicus</name>
    <dbReference type="NCBI Taxonomy" id="417292"/>
    <lineage>
        <taxon>Bacteria</taxon>
        <taxon>Bacillati</taxon>
        <taxon>Actinomycetota</taxon>
        <taxon>Actinomycetes</taxon>
        <taxon>Kitasatosporales</taxon>
        <taxon>Streptomycetaceae</taxon>
        <taxon>Streptomyces</taxon>
    </lineage>
</organism>
<protein>
    <submittedName>
        <fullName evidence="2">Uncharacterized protein</fullName>
    </submittedName>
</protein>
<dbReference type="AlphaFoldDB" id="A0A1G9IQL8"/>
<name>A0A1G9IQL8_9ACTN</name>
<evidence type="ECO:0000256" key="1">
    <source>
        <dbReference type="SAM" id="MobiDB-lite"/>
    </source>
</evidence>
<feature type="region of interest" description="Disordered" evidence="1">
    <location>
        <begin position="33"/>
        <end position="52"/>
    </location>
</feature>
<gene>
    <name evidence="2" type="ORF">SAMN05421806_1259</name>
</gene>
<proteinExistence type="predicted"/>
<accession>A0A1G9IQL8</accession>
<keyword evidence="3" id="KW-1185">Reference proteome</keyword>
<reference evidence="2 3" key="1">
    <citation type="submission" date="2016-10" db="EMBL/GenBank/DDBJ databases">
        <authorList>
            <person name="de Groot N.N."/>
        </authorList>
    </citation>
    <scope>NUCLEOTIDE SEQUENCE [LARGE SCALE GENOMIC DNA]</scope>
    <source>
        <strain evidence="2 3">CGMCC 4.5727</strain>
    </source>
</reference>
<evidence type="ECO:0000313" key="3">
    <source>
        <dbReference type="Proteomes" id="UP000199155"/>
    </source>
</evidence>
<sequence length="52" mass="5635">MPDPVPMAPRTDDCAGDMTSLVRLGLAEPQPVPSYQGLFLEPDIPPPDENDE</sequence>
<evidence type="ECO:0000313" key="2">
    <source>
        <dbReference type="EMBL" id="SDL27447.1"/>
    </source>
</evidence>
<dbReference type="EMBL" id="FNFF01000025">
    <property type="protein sequence ID" value="SDL27447.1"/>
    <property type="molecule type" value="Genomic_DNA"/>
</dbReference>
<dbReference type="Proteomes" id="UP000199155">
    <property type="component" value="Unassembled WGS sequence"/>
</dbReference>
<dbReference type="STRING" id="417292.SAMN05421806_1259"/>